<evidence type="ECO:0000313" key="4">
    <source>
        <dbReference type="EMBL" id="AQZ53766.1"/>
    </source>
</evidence>
<dbReference type="EMBL" id="CP020331">
    <property type="protein sequence ID" value="AQZ53766.1"/>
    <property type="molecule type" value="Genomic_DNA"/>
</dbReference>
<dbReference type="CDD" id="cd01948">
    <property type="entry name" value="EAL"/>
    <property type="match status" value="1"/>
</dbReference>
<feature type="domain" description="GGDEF" evidence="3">
    <location>
        <begin position="334"/>
        <end position="467"/>
    </location>
</feature>
<reference evidence="4 5" key="1">
    <citation type="submission" date="2017-03" db="EMBL/GenBank/DDBJ databases">
        <title>Foreign affairs: Plasmid Transfer between Roseobacters and Rhizobia.</title>
        <authorList>
            <person name="Bartling P."/>
            <person name="Bunk B."/>
            <person name="Overmann J."/>
            <person name="Brinkmann H."/>
            <person name="Petersen J."/>
        </authorList>
    </citation>
    <scope>NUCLEOTIDE SEQUENCE [LARGE SCALE GENOMIC DNA]</scope>
    <source>
        <strain evidence="4 5">MACL11</strain>
        <plasmid evidence="5">Plasmid pmm593</plasmid>
    </source>
</reference>
<sequence>MRNKKQSLKFSGFLLTRALPILALTGCIGLGVLGLLIWAGHEADRVSYNRQASLVQLVVSQLRSEVAHDQESVTVWDDAVEQVRARDSAWMDSNLGTWMHEYFGLDQAYVLDPSNQAVYAFADGGTAAPNAFNVVSDQALPLVFALRDKLRAGGDSQISETVLTPGVSDLAVIQGRPAIVSVKPIVSDTGDIQQTPGEEAVHVAVRFLDGSLIEELKTDYLFEDPRFSWSAIDEPHYSSLPFHKADGSVLGYMVWHPHHPGETMLSRLIPVLSAFIGVALCAIAFSLFLYHNRSKELEASEEQIRYMALHDPLTELPNRNYFNEYVDVELAKGEGSALLFLDLDRFKQVNDTLGHPSGDALIREFGQRLKAIVRQGDVVARVGGDEFTVMLRGKASVRDVDVICQRIVDSARRPFVLGGQEVFVGVSVGVALAPRDGSDRVSLLRRADVALYFSKNSGRSRYTYFSESMDQLLSRRQEMEGDMRAALKTGNEFQVHYQPIISALDHRVKGYEALLRWEHPKFGSISPELFIPIAEETGMIEAVGEFVLREACKAAAKWSGKSVAVNVSGVELRDEGYAAKVRKILLSTGLSPQALELEVTETVATDEASAVVANLDALRAIGVQIAIDDFGTGFSSLGRLRTLNVDRIKIDRSFVQGFGEKAGDEAIIRAIVELAHARGLKTTAEGVETSLQDAGLVKIGCDSLQGFLYSKPVPLRDIEHISTPAGSPS</sequence>
<keyword evidence="1" id="KW-1133">Transmembrane helix</keyword>
<dbReference type="InterPro" id="IPR052155">
    <property type="entry name" value="Biofilm_reg_signaling"/>
</dbReference>
<dbReference type="PANTHER" id="PTHR44757:SF2">
    <property type="entry name" value="BIOFILM ARCHITECTURE MAINTENANCE PROTEIN MBAA"/>
    <property type="match status" value="1"/>
</dbReference>
<dbReference type="SUPFAM" id="SSF141868">
    <property type="entry name" value="EAL domain-like"/>
    <property type="match status" value="1"/>
</dbReference>
<protein>
    <submittedName>
        <fullName evidence="4">Bacteriophytochrome cph2</fullName>
    </submittedName>
</protein>
<name>A0A1U9Z7Y0_9HYPH</name>
<accession>A0A1U9Z7Y0</accession>
<geneLocation type="plasmid" evidence="5">
    <name>pmm593</name>
</geneLocation>
<feature type="transmembrane region" description="Helical" evidence="1">
    <location>
        <begin position="268"/>
        <end position="290"/>
    </location>
</feature>
<dbReference type="Gene3D" id="3.20.20.450">
    <property type="entry name" value="EAL domain"/>
    <property type="match status" value="1"/>
</dbReference>
<dbReference type="SMART" id="SM00052">
    <property type="entry name" value="EAL"/>
    <property type="match status" value="1"/>
</dbReference>
<dbReference type="Pfam" id="PF05228">
    <property type="entry name" value="CHASE4"/>
    <property type="match status" value="1"/>
</dbReference>
<dbReference type="OrthoDB" id="9814202at2"/>
<dbReference type="InterPro" id="IPR001633">
    <property type="entry name" value="EAL_dom"/>
</dbReference>
<dbReference type="AlphaFoldDB" id="A0A1U9Z7Y0"/>
<dbReference type="SUPFAM" id="SSF55073">
    <property type="entry name" value="Nucleotide cyclase"/>
    <property type="match status" value="1"/>
</dbReference>
<dbReference type="PROSITE" id="PS50883">
    <property type="entry name" value="EAL"/>
    <property type="match status" value="1"/>
</dbReference>
<keyword evidence="5" id="KW-1185">Reference proteome</keyword>
<evidence type="ECO:0000256" key="1">
    <source>
        <dbReference type="SAM" id="Phobius"/>
    </source>
</evidence>
<dbReference type="InterPro" id="IPR007892">
    <property type="entry name" value="CHASE4"/>
</dbReference>
<feature type="domain" description="EAL" evidence="2">
    <location>
        <begin position="476"/>
        <end position="726"/>
    </location>
</feature>
<dbReference type="NCBIfam" id="TIGR00254">
    <property type="entry name" value="GGDEF"/>
    <property type="match status" value="1"/>
</dbReference>
<keyword evidence="4" id="KW-0614">Plasmid</keyword>
<dbReference type="KEGG" id="mmed:Mame_04474"/>
<gene>
    <name evidence="4" type="primary">cph2_6</name>
    <name evidence="4" type="ORF">Mame_04474</name>
</gene>
<evidence type="ECO:0000259" key="3">
    <source>
        <dbReference type="PROSITE" id="PS50887"/>
    </source>
</evidence>
<dbReference type="InterPro" id="IPR029787">
    <property type="entry name" value="Nucleotide_cyclase"/>
</dbReference>
<dbReference type="CDD" id="cd01949">
    <property type="entry name" value="GGDEF"/>
    <property type="match status" value="1"/>
</dbReference>
<dbReference type="Pfam" id="PF00990">
    <property type="entry name" value="GGDEF"/>
    <property type="match status" value="1"/>
</dbReference>
<keyword evidence="1" id="KW-0812">Transmembrane</keyword>
<evidence type="ECO:0000313" key="5">
    <source>
        <dbReference type="Proteomes" id="UP000191135"/>
    </source>
</evidence>
<dbReference type="Proteomes" id="UP000191135">
    <property type="component" value="Plasmid pMM593"/>
</dbReference>
<dbReference type="PANTHER" id="PTHR44757">
    <property type="entry name" value="DIGUANYLATE CYCLASE DGCP"/>
    <property type="match status" value="1"/>
</dbReference>
<dbReference type="InterPro" id="IPR043128">
    <property type="entry name" value="Rev_trsase/Diguanyl_cyclase"/>
</dbReference>
<dbReference type="PROSITE" id="PS50887">
    <property type="entry name" value="GGDEF"/>
    <property type="match status" value="1"/>
</dbReference>
<proteinExistence type="predicted"/>
<dbReference type="RefSeq" id="WP_018066913.1">
    <property type="nucleotide sequence ID" value="NZ_AQWH01000029.1"/>
</dbReference>
<dbReference type="SMART" id="SM00267">
    <property type="entry name" value="GGDEF"/>
    <property type="match status" value="1"/>
</dbReference>
<organism evidence="4 5">
    <name type="scientific">Martelella mediterranea DSM 17316</name>
    <dbReference type="NCBI Taxonomy" id="1122214"/>
    <lineage>
        <taxon>Bacteria</taxon>
        <taxon>Pseudomonadati</taxon>
        <taxon>Pseudomonadota</taxon>
        <taxon>Alphaproteobacteria</taxon>
        <taxon>Hyphomicrobiales</taxon>
        <taxon>Aurantimonadaceae</taxon>
        <taxon>Martelella</taxon>
    </lineage>
</organism>
<feature type="transmembrane region" description="Helical" evidence="1">
    <location>
        <begin position="21"/>
        <end position="40"/>
    </location>
</feature>
<keyword evidence="1" id="KW-0472">Membrane</keyword>
<dbReference type="InterPro" id="IPR000160">
    <property type="entry name" value="GGDEF_dom"/>
</dbReference>
<dbReference type="Gene3D" id="3.30.70.270">
    <property type="match status" value="1"/>
</dbReference>
<dbReference type="Pfam" id="PF00563">
    <property type="entry name" value="EAL"/>
    <property type="match status" value="1"/>
</dbReference>
<dbReference type="InterPro" id="IPR035919">
    <property type="entry name" value="EAL_sf"/>
</dbReference>
<evidence type="ECO:0000259" key="2">
    <source>
        <dbReference type="PROSITE" id="PS50883"/>
    </source>
</evidence>